<comment type="caution">
    <text evidence="13">The sequence shown here is derived from an EMBL/GenBank/DDBJ whole genome shotgun (WGS) entry which is preliminary data.</text>
</comment>
<keyword evidence="3 11" id="KW-0894">Sodium channel</keyword>
<proteinExistence type="inferred from homology"/>
<evidence type="ECO:0000256" key="7">
    <source>
        <dbReference type="ARBA" id="ARBA00023065"/>
    </source>
</evidence>
<keyword evidence="2 11" id="KW-0813">Transport</keyword>
<evidence type="ECO:0000256" key="3">
    <source>
        <dbReference type="ARBA" id="ARBA00022461"/>
    </source>
</evidence>
<protein>
    <submittedName>
        <fullName evidence="13">Acid-sensing ion channel 1-like</fullName>
    </submittedName>
</protein>
<dbReference type="PANTHER" id="PTHR11690:SF244">
    <property type="entry name" value="DEGENERIN LIKE"/>
    <property type="match status" value="1"/>
</dbReference>
<name>A0A3M7R2Y0_BRAPC</name>
<dbReference type="EMBL" id="REGN01004334">
    <property type="protein sequence ID" value="RNA17960.1"/>
    <property type="molecule type" value="Genomic_DNA"/>
</dbReference>
<dbReference type="Proteomes" id="UP000276133">
    <property type="component" value="Unassembled WGS sequence"/>
</dbReference>
<evidence type="ECO:0000256" key="5">
    <source>
        <dbReference type="ARBA" id="ARBA00022989"/>
    </source>
</evidence>
<evidence type="ECO:0000256" key="10">
    <source>
        <dbReference type="ARBA" id="ARBA00023303"/>
    </source>
</evidence>
<evidence type="ECO:0000256" key="11">
    <source>
        <dbReference type="RuleBase" id="RU000679"/>
    </source>
</evidence>
<organism evidence="13 14">
    <name type="scientific">Brachionus plicatilis</name>
    <name type="common">Marine rotifer</name>
    <name type="synonym">Brachionus muelleri</name>
    <dbReference type="NCBI Taxonomy" id="10195"/>
    <lineage>
        <taxon>Eukaryota</taxon>
        <taxon>Metazoa</taxon>
        <taxon>Spiralia</taxon>
        <taxon>Gnathifera</taxon>
        <taxon>Rotifera</taxon>
        <taxon>Eurotatoria</taxon>
        <taxon>Monogononta</taxon>
        <taxon>Pseudotrocha</taxon>
        <taxon>Ploima</taxon>
        <taxon>Brachionidae</taxon>
        <taxon>Brachionus</taxon>
    </lineage>
</organism>
<dbReference type="PRINTS" id="PR01078">
    <property type="entry name" value="AMINACHANNEL"/>
</dbReference>
<keyword evidence="9 11" id="KW-0739">Sodium transport</keyword>
<keyword evidence="10 11" id="KW-0407">Ion channel</keyword>
<evidence type="ECO:0000256" key="1">
    <source>
        <dbReference type="ARBA" id="ARBA00004141"/>
    </source>
</evidence>
<evidence type="ECO:0000256" key="9">
    <source>
        <dbReference type="ARBA" id="ARBA00023201"/>
    </source>
</evidence>
<dbReference type="GO" id="GO:0005886">
    <property type="term" value="C:plasma membrane"/>
    <property type="evidence" value="ECO:0007669"/>
    <property type="project" value="TreeGrafter"/>
</dbReference>
<dbReference type="PANTHER" id="PTHR11690">
    <property type="entry name" value="AMILORIDE-SENSITIVE SODIUM CHANNEL-RELATED"/>
    <property type="match status" value="1"/>
</dbReference>
<evidence type="ECO:0000256" key="4">
    <source>
        <dbReference type="ARBA" id="ARBA00022692"/>
    </source>
</evidence>
<comment type="subcellular location">
    <subcellularLocation>
        <location evidence="1">Membrane</location>
        <topology evidence="1">Multi-pass membrane protein</topology>
    </subcellularLocation>
</comment>
<keyword evidence="7 11" id="KW-0406">Ion transport</keyword>
<accession>A0A3M7R2Y0</accession>
<dbReference type="Gene3D" id="2.60.470.10">
    <property type="entry name" value="Acid-sensing ion channels like domains"/>
    <property type="match status" value="1"/>
</dbReference>
<dbReference type="OrthoDB" id="6021021at2759"/>
<dbReference type="Pfam" id="PF00858">
    <property type="entry name" value="ASC"/>
    <property type="match status" value="1"/>
</dbReference>
<dbReference type="GO" id="GO:0015280">
    <property type="term" value="F:ligand-gated sodium channel activity"/>
    <property type="evidence" value="ECO:0007669"/>
    <property type="project" value="TreeGrafter"/>
</dbReference>
<keyword evidence="6" id="KW-0915">Sodium</keyword>
<gene>
    <name evidence="13" type="ORF">BpHYR1_017436</name>
</gene>
<evidence type="ECO:0000256" key="12">
    <source>
        <dbReference type="SAM" id="Phobius"/>
    </source>
</evidence>
<reference evidence="13 14" key="1">
    <citation type="journal article" date="2018" name="Sci. Rep.">
        <title>Genomic signatures of local adaptation to the degree of environmental predictability in rotifers.</title>
        <authorList>
            <person name="Franch-Gras L."/>
            <person name="Hahn C."/>
            <person name="Garcia-Roger E.M."/>
            <person name="Carmona M.J."/>
            <person name="Serra M."/>
            <person name="Gomez A."/>
        </authorList>
    </citation>
    <scope>NUCLEOTIDE SEQUENCE [LARGE SCALE GENOMIC DNA]</scope>
    <source>
        <strain evidence="13">HYR1</strain>
    </source>
</reference>
<comment type="similarity">
    <text evidence="11">Belongs to the amiloride-sensitive sodium channel (TC 1.A.6) family.</text>
</comment>
<feature type="transmembrane region" description="Helical" evidence="12">
    <location>
        <begin position="57"/>
        <end position="80"/>
    </location>
</feature>
<evidence type="ECO:0000256" key="8">
    <source>
        <dbReference type="ARBA" id="ARBA00023136"/>
    </source>
</evidence>
<keyword evidence="4 11" id="KW-0812">Transmembrane</keyword>
<keyword evidence="8 12" id="KW-0472">Membrane</keyword>
<dbReference type="AlphaFoldDB" id="A0A3M7R2Y0"/>
<evidence type="ECO:0000256" key="6">
    <source>
        <dbReference type="ARBA" id="ARBA00023053"/>
    </source>
</evidence>
<sequence length="512" mass="58111">MSVSSKMKENSNCPKQSECPSYDRTGELKKKIRECILDWCENTTNHGFSNIVKADTILLRLFWVVILVLFSTYCFSNIVISITKFLAHEVVVSNQFVSESTAEYPSVTFCNLNPFDVASEPTTGEYLIEKLNQNSIMPVITTTNGTFSYELVNEAANLLKAIASSDKNLTPEQLEKLGFTINTMLISCYFDHVQCNTSAFSWFHDSQYGNCYTFNSLFDSSGQRKPSLISSKTGPTHGLNLEIFTGASGIHDYYTINKGIKVAIHQRGIRPLMEYEGVYIGTGNAAYIGFTRNNYSKLPYPFNDCKKNSEKATAGDSLYFNYTLQLSRYSQRLCFEICMQYEKIIPKCGCADPRTPIVDEKQEICRDKMSLNCTQHQIDLLDRQDIGKLCDAYCPDECDSLTYTKTVSSAYYPSVYYSNILQTQPNLVKKFNPENVFTPEEINDDSSEESDETDAKNLLPTQQILEKIPTKEEIRESVLMISVYYDDLKYLYVSESQAITFETLMGVIENPD</sequence>
<keyword evidence="14" id="KW-1185">Reference proteome</keyword>
<evidence type="ECO:0000313" key="13">
    <source>
        <dbReference type="EMBL" id="RNA17960.1"/>
    </source>
</evidence>
<evidence type="ECO:0000313" key="14">
    <source>
        <dbReference type="Proteomes" id="UP000276133"/>
    </source>
</evidence>
<keyword evidence="5 12" id="KW-1133">Transmembrane helix</keyword>
<dbReference type="InterPro" id="IPR001873">
    <property type="entry name" value="ENaC"/>
</dbReference>
<evidence type="ECO:0000256" key="2">
    <source>
        <dbReference type="ARBA" id="ARBA00022448"/>
    </source>
</evidence>